<feature type="short sequence motif" description="Nuclear export signal" evidence="15">
    <location>
        <begin position="100"/>
        <end position="109"/>
    </location>
</feature>
<keyword evidence="11 15" id="KW-0413">Isomerase</keyword>
<dbReference type="EMBL" id="MH777200">
    <property type="protein sequence ID" value="AYA94797.1"/>
    <property type="molecule type" value="Genomic_DNA"/>
</dbReference>
<evidence type="ECO:0000256" key="14">
    <source>
        <dbReference type="ARBA" id="ARBA00093297"/>
    </source>
</evidence>
<feature type="modified residue" description="Phosphoserine; by host" evidence="15">
    <location>
        <position position="92"/>
    </location>
</feature>
<dbReference type="Gene3D" id="3.40.50.300">
    <property type="entry name" value="P-loop containing nucleotide triphosphate hydrolases"/>
    <property type="match status" value="1"/>
</dbReference>
<dbReference type="EC" id="5.6.2.4" evidence="15 16"/>
<feature type="domain" description="SF3 helicase" evidence="17">
    <location>
        <begin position="407"/>
        <end position="557"/>
    </location>
</feature>
<evidence type="ECO:0000313" key="18">
    <source>
        <dbReference type="EMBL" id="AYA94797.1"/>
    </source>
</evidence>
<comment type="function">
    <text evidence="14 15">ATP-dependent DNA 3'-5' helicase required for initiation of viral DNA replication. It forms a complex with the viral E2 protein. The E1-E2 complex binds to the replication origin which contains binding sites for both proteins. During the initial step, a dimer of E1 interacts with a dimer of protein E2 leading to a complex that binds the viral origin of replication with high specificity. Then, a second dimer of E1 displaces the E2 dimer in an ATP-dependent manner to form the E1 tetramer. Following this, two E1 monomers are added to each half of the site, which results in the formation of two E1 trimers on the viral ori. Subsequently, two hexamers will be created. The double hexamer acts as a bi-directional helicase machinery and unwinds the viral DNA and then recruits the host DNA polymerase to start replication.</text>
</comment>
<dbReference type="SUPFAM" id="SSF52540">
    <property type="entry name" value="P-loop containing nucleoside triphosphate hydrolases"/>
    <property type="match status" value="1"/>
</dbReference>
<dbReference type="PIRSF" id="PIRSF003383">
    <property type="entry name" value="Rep_E1_papillomaV"/>
    <property type="match status" value="1"/>
</dbReference>
<dbReference type="HAMAP" id="MF_04000">
    <property type="entry name" value="PPV_E1"/>
    <property type="match status" value="1"/>
</dbReference>
<dbReference type="InterPro" id="IPR027417">
    <property type="entry name" value="P-loop_NTPase"/>
</dbReference>
<keyword evidence="15" id="KW-0832">Ubl conjugation</keyword>
<gene>
    <name evidence="15" type="primary">E1</name>
</gene>
<comment type="similarity">
    <text evidence="15 16">Belongs to the papillomaviridae E1 protein family.</text>
</comment>
<feature type="modified residue" description="Phosphoserine; by host" evidence="15">
    <location>
        <position position="101"/>
    </location>
</feature>
<dbReference type="InterPro" id="IPR046935">
    <property type="entry name" value="PPV_E1_DBD_sf"/>
</dbReference>
<feature type="short sequence motif" description="Nuclear localization signal" evidence="15">
    <location>
        <begin position="86"/>
        <end position="88"/>
    </location>
</feature>
<evidence type="ECO:0000256" key="15">
    <source>
        <dbReference type="HAMAP-Rule" id="MF_04000"/>
    </source>
</evidence>
<keyword evidence="5 15" id="KW-0235">DNA replication</keyword>
<keyword evidence="10 15" id="KW-0238">DNA-binding</keyword>
<keyword evidence="4 15" id="KW-1048">Host nucleus</keyword>
<dbReference type="InterPro" id="IPR014000">
    <property type="entry name" value="PPV_DNA_helicase_E1_N"/>
</dbReference>
<evidence type="ECO:0000256" key="4">
    <source>
        <dbReference type="ARBA" id="ARBA00022562"/>
    </source>
</evidence>
<dbReference type="PROSITE" id="PS51206">
    <property type="entry name" value="SF3_HELICASE_1"/>
    <property type="match status" value="1"/>
</dbReference>
<comment type="subcellular location">
    <subcellularLocation>
        <location evidence="1 15">Host nucleus</location>
    </subcellularLocation>
</comment>
<comment type="function">
    <text evidence="16">ATP-dependent DNA helicase required for initiation of viral DNA replication. It forms a complex with the viral E2 protein. The E1-E2 complex binds to the replication origin which contains binding sites for both proteins.</text>
</comment>
<feature type="binding site" evidence="15">
    <location>
        <begin position="433"/>
        <end position="440"/>
    </location>
    <ligand>
        <name>ATP</name>
        <dbReference type="ChEBI" id="CHEBI:30616"/>
    </ligand>
</feature>
<comment type="caution">
    <text evidence="15">Lacks conserved residue(s) required for the propagation of feature annotation.</text>
</comment>
<dbReference type="Gene3D" id="1.10.10.510">
    <property type="entry name" value="Zinc finger, large T-antigen D1 domain"/>
    <property type="match status" value="1"/>
</dbReference>
<organism evidence="18">
    <name type="scientific">Human papillomavirus</name>
    <dbReference type="NCBI Taxonomy" id="10566"/>
    <lineage>
        <taxon>Viruses</taxon>
        <taxon>Monodnaviria</taxon>
        <taxon>Shotokuvirae</taxon>
        <taxon>Cossaviricota</taxon>
        <taxon>Papovaviricetes</taxon>
        <taxon>Zurhausenvirales</taxon>
        <taxon>Papillomaviridae</taxon>
    </lineage>
</organism>
<keyword evidence="8 15" id="KW-0347">Helicase</keyword>
<protein>
    <recommendedName>
        <fullName evidence="15 16">Replication protein E1</fullName>
        <ecNumber evidence="15 16">5.6.2.4</ecNumber>
    </recommendedName>
    <alternativeName>
        <fullName evidence="15">ATP-dependent helicase E1</fullName>
    </alternativeName>
    <alternativeName>
        <fullName evidence="15">DNA 3'-5' helicase E1</fullName>
    </alternativeName>
</protein>
<comment type="catalytic activity">
    <reaction evidence="13 15 16">
        <text>ATP + H2O = ADP + phosphate + H(+)</text>
        <dbReference type="Rhea" id="RHEA:13065"/>
        <dbReference type="ChEBI" id="CHEBI:15377"/>
        <dbReference type="ChEBI" id="CHEBI:15378"/>
        <dbReference type="ChEBI" id="CHEBI:30616"/>
        <dbReference type="ChEBI" id="CHEBI:43474"/>
        <dbReference type="ChEBI" id="CHEBI:456216"/>
        <dbReference type="EC" id="5.6.2.4"/>
    </reaction>
</comment>
<comment type="subunit">
    <text evidence="15">Can form hexamers. Interacts with E2 protein; this interaction increases E1 DNA binding specificity. Interacts with host DNA polymerase subunit POLA2. Interacts with host single stranded DNA-binding protein RPA1. Interacts with host TOP1; this interaction stimulates the enzymatic activity of TOP1.</text>
</comment>
<proteinExistence type="inferred from homology"/>
<dbReference type="SUPFAM" id="SSF55464">
    <property type="entry name" value="Origin of replication-binding domain, RBD-like"/>
    <property type="match status" value="1"/>
</dbReference>
<keyword evidence="9 15" id="KW-0067">ATP-binding</keyword>
<keyword evidence="15" id="KW-1017">Isopeptide bond</keyword>
<comment type="catalytic activity">
    <reaction evidence="12 15">
        <text>Couples ATP hydrolysis with the unwinding of duplex DNA by translocating in the 3'-5' direction.</text>
        <dbReference type="EC" id="5.6.2.4"/>
    </reaction>
</comment>
<accession>A0A385PL86</accession>
<evidence type="ECO:0000259" key="17">
    <source>
        <dbReference type="PROSITE" id="PS51206"/>
    </source>
</evidence>
<evidence type="ECO:0000256" key="1">
    <source>
        <dbReference type="ARBA" id="ARBA00004147"/>
    </source>
</evidence>
<dbReference type="InterPro" id="IPR046832">
    <property type="entry name" value="PPV_E1_DBD"/>
</dbReference>
<feature type="cross-link" description="Glycyl lysine isopeptide (Lys-Gly) (interchain with G-Cter in SUMO)" evidence="15">
    <location>
        <position position="514"/>
    </location>
</feature>
<sequence>MADLPKGIENISDIENIETVDEWCFISKAECVDSVDTLSELFDADSVATNISNLIEDFEEQDEGNSLALYNEQVREECDRAVENLKRKFIASPQRSIEELSPRLQAVHISPQRLSKRRLFVDSGIEDETANSNVQVDLPDSIVAGKHGCSNEELFVLHNSNQKATMLAKFKQSFNVSFTELTRSFRSNKTCNHNWIVVAFAVAEELVEASKTILQQHCEYIQIIPADFTVMYLVEFKSTKCRETVTKLFSTFLNISELQMLTDPPKNRSTAAAIYFYKKSLANIGFRFGITPEWITSLTVVDHQTASAETFELSQMIQWCYDNDYTDEPAIAYNYALYAETNSNAAAFLKSNQQLKYVKDACQMVRMYKRQEQRNMTMAAWINKCCGSVELGDGWRTIVKFLNYQHINILSFLIALKQFFKNIPKKSCIVIYGPSDTGKSYFCFNLVKFLQGAIVSYMNKNSHFWITPLLEGKVGFLDDATPACWQFLDANMRNAFDGNYVSIDVKHRALQQVKLPPMFITTNVNVTTDDSLKYLVSRLNCFEFPNKLPLDERGNPLYKLTTETWAMFFRKFSSHLELVEEEGDGDPGNLDRSFCCTARHSIEPN</sequence>
<evidence type="ECO:0000256" key="10">
    <source>
        <dbReference type="ARBA" id="ARBA00023125"/>
    </source>
</evidence>
<feature type="modified residue" description="Phosphoserine; by host" evidence="15">
    <location>
        <position position="96"/>
    </location>
</feature>
<keyword evidence="7 15" id="KW-0378">Hydrolase</keyword>
<dbReference type="GO" id="GO:0006260">
    <property type="term" value="P:DNA replication"/>
    <property type="evidence" value="ECO:0007669"/>
    <property type="project" value="UniProtKB-UniRule"/>
</dbReference>
<evidence type="ECO:0000256" key="3">
    <source>
        <dbReference type="ARBA" id="ARBA00022553"/>
    </source>
</evidence>
<evidence type="ECO:0000256" key="16">
    <source>
        <dbReference type="PIRNR" id="PIRNR003383"/>
    </source>
</evidence>
<reference evidence="18" key="1">
    <citation type="journal article" date="2018" name="Nat. Med.">
        <title>Expanded skin virome in DOCK8-deficient patients.</title>
        <authorList>
            <consortium name="NISC Comparative Sequencing Program"/>
            <person name="Tirosh O."/>
            <person name="Conlan S."/>
            <person name="Deming C."/>
            <person name="Lee-Lin S.Q."/>
            <person name="Huang X."/>
            <person name="Su H.C."/>
            <person name="Freeman A.F."/>
            <person name="Segre J.A."/>
            <person name="Kong H.H."/>
        </authorList>
    </citation>
    <scope>NUCLEOTIDE SEQUENCE</scope>
    <source>
        <strain evidence="18">HPV-mSK_055</strain>
    </source>
</reference>
<evidence type="ECO:0000256" key="11">
    <source>
        <dbReference type="ARBA" id="ARBA00023235"/>
    </source>
</evidence>
<dbReference type="GO" id="GO:0043138">
    <property type="term" value="F:3'-5' DNA helicase activity"/>
    <property type="evidence" value="ECO:0007669"/>
    <property type="project" value="UniProtKB-UniRule"/>
</dbReference>
<evidence type="ECO:0000256" key="6">
    <source>
        <dbReference type="ARBA" id="ARBA00022741"/>
    </source>
</evidence>
<evidence type="ECO:0000256" key="2">
    <source>
        <dbReference type="ARBA" id="ARBA00022518"/>
    </source>
</evidence>
<comment type="PTM">
    <text evidence="15">Phosphorylated.</text>
</comment>
<dbReference type="GO" id="GO:0005524">
    <property type="term" value="F:ATP binding"/>
    <property type="evidence" value="ECO:0007669"/>
    <property type="project" value="UniProtKB-UniRule"/>
</dbReference>
<comment type="PTM">
    <text evidence="15">Sumoylated.</text>
</comment>
<dbReference type="Pfam" id="PF00524">
    <property type="entry name" value="PPV_E1_N"/>
    <property type="match status" value="1"/>
</dbReference>
<dbReference type="GO" id="GO:0016887">
    <property type="term" value="F:ATP hydrolysis activity"/>
    <property type="evidence" value="ECO:0007669"/>
    <property type="project" value="RHEA"/>
</dbReference>
<dbReference type="Pfam" id="PF00519">
    <property type="entry name" value="PPV_E1_C"/>
    <property type="match status" value="1"/>
</dbReference>
<evidence type="ECO:0000256" key="5">
    <source>
        <dbReference type="ARBA" id="ARBA00022705"/>
    </source>
</evidence>
<dbReference type="InterPro" id="IPR016393">
    <property type="entry name" value="Rep_E1_papillomaV"/>
</dbReference>
<evidence type="ECO:0000256" key="9">
    <source>
        <dbReference type="ARBA" id="ARBA00022840"/>
    </source>
</evidence>
<dbReference type="InterPro" id="IPR001177">
    <property type="entry name" value="PPV_DNA_helicase_E1_C"/>
</dbReference>
<dbReference type="InterPro" id="IPR014015">
    <property type="entry name" value="Helicase_SF3_DNA-vir"/>
</dbReference>
<dbReference type="GO" id="GO:0003677">
    <property type="term" value="F:DNA binding"/>
    <property type="evidence" value="ECO:0007669"/>
    <property type="project" value="UniProtKB-UniRule"/>
</dbReference>
<evidence type="ECO:0000256" key="7">
    <source>
        <dbReference type="ARBA" id="ARBA00022801"/>
    </source>
</evidence>
<dbReference type="Gene3D" id="3.40.1310.10">
    <property type="match status" value="1"/>
</dbReference>
<keyword evidence="3 15" id="KW-0597">Phosphoprotein</keyword>
<dbReference type="Pfam" id="PF20450">
    <property type="entry name" value="PPV_E1_DBD"/>
    <property type="match status" value="1"/>
</dbReference>
<keyword evidence="6 15" id="KW-0547">Nucleotide-binding</keyword>
<evidence type="ECO:0000256" key="12">
    <source>
        <dbReference type="ARBA" id="ARBA00034617"/>
    </source>
</evidence>
<name>A0A385PL86_9PAPI</name>
<dbReference type="InterPro" id="IPR037102">
    <property type="entry name" value="Znf_lg_T-Ag_D1_dom_sf"/>
</dbReference>
<evidence type="ECO:0000256" key="13">
    <source>
        <dbReference type="ARBA" id="ARBA00048988"/>
    </source>
</evidence>
<dbReference type="GO" id="GO:0042025">
    <property type="term" value="C:host cell nucleus"/>
    <property type="evidence" value="ECO:0007669"/>
    <property type="project" value="UniProtKB-SubCell"/>
</dbReference>
<keyword evidence="2 15" id="KW-0244">Early protein</keyword>
<evidence type="ECO:0000256" key="8">
    <source>
        <dbReference type="ARBA" id="ARBA00022806"/>
    </source>
</evidence>